<organism evidence="4 5">
    <name type="scientific">Planktotalea frisia</name>
    <dbReference type="NCBI Taxonomy" id="696762"/>
    <lineage>
        <taxon>Bacteria</taxon>
        <taxon>Pseudomonadati</taxon>
        <taxon>Pseudomonadota</taxon>
        <taxon>Alphaproteobacteria</taxon>
        <taxon>Rhodobacterales</taxon>
        <taxon>Paracoccaceae</taxon>
        <taxon>Planktotalea</taxon>
    </lineage>
</organism>
<feature type="domain" description="ABC transporter" evidence="3">
    <location>
        <begin position="9"/>
        <end position="241"/>
    </location>
</feature>
<comment type="caution">
    <text evidence="4">The sequence shown here is derived from an EMBL/GenBank/DDBJ whole genome shotgun (WGS) entry which is preliminary data.</text>
</comment>
<dbReference type="Pfam" id="PF00005">
    <property type="entry name" value="ABC_tran"/>
    <property type="match status" value="1"/>
</dbReference>
<evidence type="ECO:0000259" key="3">
    <source>
        <dbReference type="PROSITE" id="PS50893"/>
    </source>
</evidence>
<dbReference type="PROSITE" id="PS00211">
    <property type="entry name" value="ABC_TRANSPORTER_1"/>
    <property type="match status" value="1"/>
</dbReference>
<reference evidence="4 5" key="1">
    <citation type="submission" date="2016-10" db="EMBL/GenBank/DDBJ databases">
        <title>Genome sequence of Planktotalea frisia SH6-1.</title>
        <authorList>
            <person name="Poehlein A."/>
            <person name="Bakenhus I."/>
            <person name="Voget S."/>
            <person name="Brinkhoff T."/>
            <person name="Simon M."/>
        </authorList>
    </citation>
    <scope>NUCLEOTIDE SEQUENCE [LARGE SCALE GENOMIC DNA]</scope>
    <source>
        <strain evidence="4 5">SH6-1</strain>
    </source>
</reference>
<keyword evidence="1" id="KW-0547">Nucleotide-binding</keyword>
<dbReference type="InterPro" id="IPR023631">
    <property type="entry name" value="Amidase_dom"/>
</dbReference>
<dbReference type="RefSeq" id="WP_072631357.1">
    <property type="nucleotide sequence ID" value="NZ_MLCB01000160.1"/>
</dbReference>
<evidence type="ECO:0000313" key="5">
    <source>
        <dbReference type="Proteomes" id="UP000184514"/>
    </source>
</evidence>
<keyword evidence="4" id="KW-0378">Hydrolase</keyword>
<gene>
    <name evidence="4" type="ORF">PFRI_28270</name>
</gene>
<dbReference type="InterPro" id="IPR017871">
    <property type="entry name" value="ABC_transporter-like_CS"/>
</dbReference>
<dbReference type="GO" id="GO:0005524">
    <property type="term" value="F:ATP binding"/>
    <property type="evidence" value="ECO:0007669"/>
    <property type="project" value="UniProtKB-KW"/>
</dbReference>
<dbReference type="NCBIfam" id="NF005565">
    <property type="entry name" value="PRK07235.1"/>
    <property type="match status" value="1"/>
</dbReference>
<dbReference type="InterPro" id="IPR003439">
    <property type="entry name" value="ABC_transporter-like_ATP-bd"/>
</dbReference>
<name>A0A1L9NUR9_9RHOB</name>
<dbReference type="InterPro" id="IPR003593">
    <property type="entry name" value="AAA+_ATPase"/>
</dbReference>
<dbReference type="SUPFAM" id="SSF75304">
    <property type="entry name" value="Amidase signature (AS) enzymes"/>
    <property type="match status" value="1"/>
</dbReference>
<dbReference type="OrthoDB" id="9777859at2"/>
<dbReference type="EC" id="3.5.1.4" evidence="4"/>
<dbReference type="Gene3D" id="1.10.20.60">
    <property type="entry name" value="Glu-tRNAGln amidotransferase C subunit, N-terminal domain"/>
    <property type="match status" value="1"/>
</dbReference>
<dbReference type="Proteomes" id="UP000184514">
    <property type="component" value="Unassembled WGS sequence"/>
</dbReference>
<dbReference type="PANTHER" id="PTHR11895:SF170">
    <property type="entry name" value="AMIDASE"/>
    <property type="match status" value="1"/>
</dbReference>
<dbReference type="CDD" id="cd03224">
    <property type="entry name" value="ABC_TM1139_LivF_branched"/>
    <property type="match status" value="1"/>
</dbReference>
<sequence>MSEDREILLSAKGLSGGYGRVPILHGIDLDVAENEVVGVLGHNGMGKTTLLKTLMGFLPASSGQVRYDQNDITRLPPNERSQMGIGYVPQGRGIFPQLSVRDNLRFAWHDHGNGSEHDVIEAVLADFPRLSRLLDREGGALSGGEQQLLSLARCLMGDPDFLLLDEPTEGIQPSIIEEMSETLLTLRQTRGLSILLVEQNFDFIADLSDRVLVLERGRITGELTREELSDQSKVDQFLGFGAARGTRQNTARAQTQAAAPQRVETFAQQPCAPAPTRSQPSVSTVTAMTIKRPTLAQMRTMAERFGMSLSDQDLSEYTEIIEPYMQAYDRLDAMPDNLPEVRYPRSPGRFPDPSENPLNAWYVKTEVRGAPDGKLRGKRIALKDTICLAGVPLMNGSSIMEGYTPEIDATIVTRMLDAGAIIAGKAHCENFCLSGGSHTNAKGPIHNPYKRGYMAGGSSAGSAALVAAGEVDMAIAGDQGGSIRIPASNCGCYGMKPTHGLVPYTGAMPIEQTIDHLGPITNTVADNALLLEVLAGEDGLDPRQYKPKVYSYTEVLGRGAHGMRIGVLSEGFGHPNSEVDVDKKVMQAIERFRELGAQVEDVSVPEHHTAMDAWTAITLEGLQDGMMWGNSTGTNYRGLFLPSMTDHMAQWKGRADELSHSLKACMFVGEHFQQQYRGRFYGKAQNIMRRCNERYLAALKQYDLLLMPTLPIKPQEHPPADCSLGLYVQRAFEMVPNTAPFNGGLPAMSIPCGFSEGLPIGLQLVGPHYGEMKIYQAAHAFEQSGDWRDM</sequence>
<dbReference type="InterPro" id="IPR027417">
    <property type="entry name" value="P-loop_NTPase"/>
</dbReference>
<proteinExistence type="predicted"/>
<evidence type="ECO:0000313" key="4">
    <source>
        <dbReference type="EMBL" id="OJI92933.1"/>
    </source>
</evidence>
<evidence type="ECO:0000256" key="2">
    <source>
        <dbReference type="ARBA" id="ARBA00022840"/>
    </source>
</evidence>
<dbReference type="STRING" id="696762.PFRI_28270"/>
<dbReference type="GO" id="GO:0004040">
    <property type="term" value="F:amidase activity"/>
    <property type="evidence" value="ECO:0007669"/>
    <property type="project" value="UniProtKB-EC"/>
</dbReference>
<dbReference type="GO" id="GO:0016887">
    <property type="term" value="F:ATP hydrolysis activity"/>
    <property type="evidence" value="ECO:0007669"/>
    <property type="project" value="InterPro"/>
</dbReference>
<dbReference type="Gene3D" id="3.40.50.300">
    <property type="entry name" value="P-loop containing nucleotide triphosphate hydrolases"/>
    <property type="match status" value="1"/>
</dbReference>
<dbReference type="SMART" id="SM00382">
    <property type="entry name" value="AAA"/>
    <property type="match status" value="1"/>
</dbReference>
<accession>A0A1L9NUR9</accession>
<evidence type="ECO:0000256" key="1">
    <source>
        <dbReference type="ARBA" id="ARBA00022741"/>
    </source>
</evidence>
<dbReference type="AlphaFoldDB" id="A0A1L9NUR9"/>
<keyword evidence="5" id="KW-1185">Reference proteome</keyword>
<dbReference type="PROSITE" id="PS50893">
    <property type="entry name" value="ABC_TRANSPORTER_2"/>
    <property type="match status" value="1"/>
</dbReference>
<protein>
    <submittedName>
        <fullName evidence="4">Amidase</fullName>
        <ecNumber evidence="4">3.5.1.4</ecNumber>
    </submittedName>
</protein>
<keyword evidence="2" id="KW-0067">ATP-binding</keyword>
<dbReference type="InterPro" id="IPR036928">
    <property type="entry name" value="AS_sf"/>
</dbReference>
<dbReference type="Pfam" id="PF01425">
    <property type="entry name" value="Amidase"/>
    <property type="match status" value="1"/>
</dbReference>
<dbReference type="PANTHER" id="PTHR11895">
    <property type="entry name" value="TRANSAMIDASE"/>
    <property type="match status" value="1"/>
</dbReference>
<dbReference type="Gene3D" id="3.90.1300.10">
    <property type="entry name" value="Amidase signature (AS) domain"/>
    <property type="match status" value="1"/>
</dbReference>
<dbReference type="SUPFAM" id="SSF52540">
    <property type="entry name" value="P-loop containing nucleoside triphosphate hydrolases"/>
    <property type="match status" value="1"/>
</dbReference>
<dbReference type="EMBL" id="MLCB01000160">
    <property type="protein sequence ID" value="OJI92933.1"/>
    <property type="molecule type" value="Genomic_DNA"/>
</dbReference>
<dbReference type="InterPro" id="IPR000120">
    <property type="entry name" value="Amidase"/>
</dbReference>